<evidence type="ECO:0000256" key="2">
    <source>
        <dbReference type="ARBA" id="ARBA00022857"/>
    </source>
</evidence>
<dbReference type="RefSeq" id="WP_196818223.1">
    <property type="nucleotide sequence ID" value="NZ_CP012850.1"/>
</dbReference>
<dbReference type="PANTHER" id="PTHR43827:SF3">
    <property type="entry name" value="NADP-DEPENDENT OXIDOREDUCTASE DOMAIN-CONTAINING PROTEIN"/>
    <property type="match status" value="1"/>
</dbReference>
<dbReference type="AlphaFoldDB" id="A0A654M030"/>
<dbReference type="InterPro" id="IPR018170">
    <property type="entry name" value="Aldo/ket_reductase_CS"/>
</dbReference>
<dbReference type="PRINTS" id="PR00069">
    <property type="entry name" value="ALDKETRDTASE"/>
</dbReference>
<evidence type="ECO:0000256" key="3">
    <source>
        <dbReference type="ARBA" id="ARBA00023002"/>
    </source>
</evidence>
<name>A0A654M030_9ARCH</name>
<dbReference type="InterPro" id="IPR036812">
    <property type="entry name" value="NAD(P)_OxRdtase_dom_sf"/>
</dbReference>
<dbReference type="PIRSF" id="PIRSF000097">
    <property type="entry name" value="AKR"/>
    <property type="match status" value="1"/>
</dbReference>
<dbReference type="EMBL" id="CP012850">
    <property type="protein sequence ID" value="ALI35839.1"/>
    <property type="molecule type" value="Genomic_DNA"/>
</dbReference>
<dbReference type="PROSITE" id="PS00063">
    <property type="entry name" value="ALDOKETO_REDUCTASE_3"/>
    <property type="match status" value="1"/>
</dbReference>
<gene>
    <name evidence="5" type="primary">ytbE</name>
    <name evidence="5" type="ORF">NMY3_01636</name>
</gene>
<comment type="similarity">
    <text evidence="1">Belongs to the aldo/keto reductase family.</text>
</comment>
<sequence>MSFTLNSTAKLNNGIQIPRLGLGVYQVPSGKSTVKAVKYALKIGYKHIDTAMIYGNESDVGKALKDSDVKREDIFITTKVWNSDQGYDSTLEAFESSLKRLGLSYVDLYLIHWPIQGKTNETWKALIKLLRNGKVNAIGVSNYSINDLRETIQSSDVVPAINQVEFHPFLYQKDLLLFCKSNSIHPEAYSPLTRGKRLDDPSIVRIAMAYEKTPAQILVRWSLQHDLVVIPKSNHEERILENSQVFDFHINQKDMDILDSLDENLRTVFLD</sequence>
<dbReference type="GeneID" id="60421661"/>
<dbReference type="Pfam" id="PF00248">
    <property type="entry name" value="Aldo_ket_red"/>
    <property type="match status" value="1"/>
</dbReference>
<reference evidence="6" key="1">
    <citation type="submission" date="2015-10" db="EMBL/GenBank/DDBJ databases">
        <title>Niche specialization of a soil ammonia-oxidizing archaeon, Candidatus Nitrosocosmicus oleophilus.</title>
        <authorList>
            <person name="Jung M.-Y."/>
            <person name="Rhee S.-K."/>
        </authorList>
    </citation>
    <scope>NUCLEOTIDE SEQUENCE [LARGE SCALE GENOMIC DNA]</scope>
    <source>
        <strain evidence="6">MY3</strain>
    </source>
</reference>
<dbReference type="Gene3D" id="3.20.20.100">
    <property type="entry name" value="NADP-dependent oxidoreductase domain"/>
    <property type="match status" value="1"/>
</dbReference>
<evidence type="ECO:0000313" key="6">
    <source>
        <dbReference type="Proteomes" id="UP000058925"/>
    </source>
</evidence>
<proteinExistence type="inferred from homology"/>
<dbReference type="OrthoDB" id="275427at2157"/>
<keyword evidence="6" id="KW-1185">Reference proteome</keyword>
<dbReference type="FunFam" id="3.20.20.100:FF:000015">
    <property type="entry name" value="Oxidoreductase, aldo/keto reductase family"/>
    <property type="match status" value="1"/>
</dbReference>
<dbReference type="InterPro" id="IPR020471">
    <property type="entry name" value="AKR"/>
</dbReference>
<dbReference type="PANTHER" id="PTHR43827">
    <property type="entry name" value="2,5-DIKETO-D-GLUCONIC ACID REDUCTASE"/>
    <property type="match status" value="1"/>
</dbReference>
<organism evidence="5 6">
    <name type="scientific">Candidatus Nitrosocosmicus oleophilus</name>
    <dbReference type="NCBI Taxonomy" id="1353260"/>
    <lineage>
        <taxon>Archaea</taxon>
        <taxon>Nitrososphaerota</taxon>
        <taxon>Nitrososphaeria</taxon>
        <taxon>Nitrososphaerales</taxon>
        <taxon>Nitrososphaeraceae</taxon>
        <taxon>Candidatus Nitrosocosmicus</taxon>
    </lineage>
</organism>
<evidence type="ECO:0000313" key="5">
    <source>
        <dbReference type="EMBL" id="ALI35839.1"/>
    </source>
</evidence>
<dbReference type="EC" id="1.-.-.-" evidence="5"/>
<protein>
    <submittedName>
        <fullName evidence="5">Putative oxidoreductase YtbE</fullName>
        <ecNumber evidence="5">1.-.-.-</ecNumber>
    </submittedName>
</protein>
<keyword evidence="3 5" id="KW-0560">Oxidoreductase</keyword>
<keyword evidence="2" id="KW-0521">NADP</keyword>
<evidence type="ECO:0000259" key="4">
    <source>
        <dbReference type="Pfam" id="PF00248"/>
    </source>
</evidence>
<accession>A0A654M030</accession>
<dbReference type="SUPFAM" id="SSF51430">
    <property type="entry name" value="NAD(P)-linked oxidoreductase"/>
    <property type="match status" value="1"/>
</dbReference>
<feature type="domain" description="NADP-dependent oxidoreductase" evidence="4">
    <location>
        <begin position="20"/>
        <end position="263"/>
    </location>
</feature>
<dbReference type="Proteomes" id="UP000058925">
    <property type="component" value="Chromosome"/>
</dbReference>
<dbReference type="GO" id="GO:0016616">
    <property type="term" value="F:oxidoreductase activity, acting on the CH-OH group of donors, NAD or NADP as acceptor"/>
    <property type="evidence" value="ECO:0007669"/>
    <property type="project" value="UniProtKB-ARBA"/>
</dbReference>
<dbReference type="InterPro" id="IPR023210">
    <property type="entry name" value="NADP_OxRdtase_dom"/>
</dbReference>
<evidence type="ECO:0000256" key="1">
    <source>
        <dbReference type="ARBA" id="ARBA00007905"/>
    </source>
</evidence>
<dbReference type="KEGG" id="taa:NMY3_01636"/>